<dbReference type="AlphaFoldDB" id="A0A4R3MX44"/>
<evidence type="ECO:0008006" key="3">
    <source>
        <dbReference type="Google" id="ProtNLM"/>
    </source>
</evidence>
<evidence type="ECO:0000313" key="2">
    <source>
        <dbReference type="Proteomes" id="UP000294650"/>
    </source>
</evidence>
<protein>
    <recommendedName>
        <fullName evidence="3">Coat F domain-containing protein</fullName>
    </recommendedName>
</protein>
<proteinExistence type="predicted"/>
<keyword evidence="2" id="KW-1185">Reference proteome</keyword>
<organism evidence="1 2">
    <name type="scientific">Melghiribacillus thermohalophilus</name>
    <dbReference type="NCBI Taxonomy" id="1324956"/>
    <lineage>
        <taxon>Bacteria</taxon>
        <taxon>Bacillati</taxon>
        <taxon>Bacillota</taxon>
        <taxon>Bacilli</taxon>
        <taxon>Bacillales</taxon>
        <taxon>Bacillaceae</taxon>
        <taxon>Melghiribacillus</taxon>
    </lineage>
</organism>
<gene>
    <name evidence="1" type="ORF">EDD68_11272</name>
</gene>
<name>A0A4R3MX44_9BACI</name>
<reference evidence="1 2" key="1">
    <citation type="submission" date="2019-03" db="EMBL/GenBank/DDBJ databases">
        <title>Genomic Encyclopedia of Type Strains, Phase IV (KMG-IV): sequencing the most valuable type-strain genomes for metagenomic binning, comparative biology and taxonomic classification.</title>
        <authorList>
            <person name="Goeker M."/>
        </authorList>
    </citation>
    <scope>NUCLEOTIDE SEQUENCE [LARGE SCALE GENOMIC DNA]</scope>
    <source>
        <strain evidence="1 2">DSM 25894</strain>
    </source>
</reference>
<accession>A0A4R3MX44</accession>
<dbReference type="EMBL" id="SMAN01000012">
    <property type="protein sequence ID" value="TCT20944.1"/>
    <property type="molecule type" value="Genomic_DNA"/>
</dbReference>
<dbReference type="Proteomes" id="UP000294650">
    <property type="component" value="Unassembled WGS sequence"/>
</dbReference>
<comment type="caution">
    <text evidence="1">The sequence shown here is derived from an EMBL/GenBank/DDBJ whole genome shotgun (WGS) entry which is preliminary data.</text>
</comment>
<sequence length="69" mass="8497">MMALNNQMKELLDMATLTYLMAKRYEYVDPQKHMYYYQLHFQYVMQLEQQYMMMGGIGSPDQYNQYPIY</sequence>
<evidence type="ECO:0000313" key="1">
    <source>
        <dbReference type="EMBL" id="TCT20944.1"/>
    </source>
</evidence>